<evidence type="ECO:0000259" key="8">
    <source>
        <dbReference type="PROSITE" id="PS52042"/>
    </source>
</evidence>
<dbReference type="Pfam" id="PF00648">
    <property type="entry name" value="Peptidase_C2"/>
    <property type="match status" value="1"/>
</dbReference>
<reference evidence="9 10" key="1">
    <citation type="journal article" date="2012" name="Nature">
        <title>The genomic landscape of species divergence in Ficedula flycatchers.</title>
        <authorList>
            <person name="Ellegren H."/>
            <person name="Smeds L."/>
            <person name="Burri R."/>
            <person name="Olason P.I."/>
            <person name="Backstrom N."/>
            <person name="Kawakami T."/>
            <person name="Kunstner A."/>
            <person name="Makinen H."/>
            <person name="Nadachowska-Brzyska K."/>
            <person name="Qvarnstrom A."/>
            <person name="Uebbing S."/>
            <person name="Wolf J.B."/>
        </authorList>
    </citation>
    <scope>NUCLEOTIDE SEQUENCE [LARGE SCALE GENOMIC DNA]</scope>
</reference>
<dbReference type="InterPro" id="IPR038765">
    <property type="entry name" value="Papain-like_cys_pep_sf"/>
</dbReference>
<dbReference type="InterPro" id="IPR012292">
    <property type="entry name" value="Globin/Proto"/>
</dbReference>
<evidence type="ECO:0000256" key="3">
    <source>
        <dbReference type="ARBA" id="ARBA00022723"/>
    </source>
</evidence>
<dbReference type="PROSITE" id="PS50096">
    <property type="entry name" value="IQ"/>
    <property type="match status" value="1"/>
</dbReference>
<feature type="region of interest" description="Disordered" evidence="6">
    <location>
        <begin position="1156"/>
        <end position="1203"/>
    </location>
</feature>
<feature type="compositionally biased region" description="Basic and acidic residues" evidence="6">
    <location>
        <begin position="9"/>
        <end position="19"/>
    </location>
</feature>
<dbReference type="InterPro" id="IPR057249">
    <property type="entry name" value="Globin_CP_ADGB"/>
</dbReference>
<dbReference type="eggNOG" id="KOG0045">
    <property type="taxonomic scope" value="Eukaryota"/>
</dbReference>
<dbReference type="SUPFAM" id="SSF46458">
    <property type="entry name" value="Globin-like"/>
    <property type="match status" value="1"/>
</dbReference>
<feature type="compositionally biased region" description="Basic residues" evidence="6">
    <location>
        <begin position="1526"/>
        <end position="1537"/>
    </location>
</feature>
<dbReference type="GO" id="GO:0097225">
    <property type="term" value="C:sperm midpiece"/>
    <property type="evidence" value="ECO:0007669"/>
    <property type="project" value="Ensembl"/>
</dbReference>
<dbReference type="Proteomes" id="UP000016665">
    <property type="component" value="Chromosome 3"/>
</dbReference>
<dbReference type="PROSITE" id="PS50203">
    <property type="entry name" value="CALPAIN_CAT"/>
    <property type="match status" value="1"/>
</dbReference>
<evidence type="ECO:0000256" key="2">
    <source>
        <dbReference type="ARBA" id="ARBA00022617"/>
    </source>
</evidence>
<evidence type="ECO:0000313" key="9">
    <source>
        <dbReference type="Ensembl" id="ENSFALP00000013666.2"/>
    </source>
</evidence>
<keyword evidence="10" id="KW-1185">Reference proteome</keyword>
<feature type="domain" description="Globin" evidence="8">
    <location>
        <begin position="707"/>
        <end position="929"/>
    </location>
</feature>
<accession>U3KF62</accession>
<dbReference type="GO" id="GO:0097227">
    <property type="term" value="C:sperm annulus"/>
    <property type="evidence" value="ECO:0007669"/>
    <property type="project" value="Ensembl"/>
</dbReference>
<dbReference type="Ensembl" id="ENSFALT00000013722.2">
    <property type="protein sequence ID" value="ENSFALP00000013666.2"/>
    <property type="gene ID" value="ENSFALG00000013099.2"/>
</dbReference>
<dbReference type="PROSITE" id="PS52042">
    <property type="entry name" value="GLOBIN_CP_ADGB"/>
    <property type="match status" value="1"/>
</dbReference>
<reference evidence="9" key="3">
    <citation type="submission" date="2025-09" db="UniProtKB">
        <authorList>
            <consortium name="Ensembl"/>
        </authorList>
    </citation>
    <scope>IDENTIFICATION</scope>
</reference>
<dbReference type="GeneTree" id="ENSGT00390000014904"/>
<dbReference type="Gene3D" id="1.10.490.10">
    <property type="entry name" value="Globins"/>
    <property type="match status" value="1"/>
</dbReference>
<keyword evidence="2" id="KW-0349">Heme</keyword>
<reference evidence="9" key="2">
    <citation type="submission" date="2025-08" db="UniProtKB">
        <authorList>
            <consortium name="Ensembl"/>
        </authorList>
    </citation>
    <scope>IDENTIFICATION</scope>
</reference>
<evidence type="ECO:0000259" key="7">
    <source>
        <dbReference type="PROSITE" id="PS50203"/>
    </source>
</evidence>
<sequence length="1537" mass="176818">MTSSFWLSKENKSEKRKESFQMGDVFPRPTMPSDEKWRFPIWPEWNDADINAEKWDNGKAGKEKPGKGQNSPEFDDPEGKIKLPASLKVHSWKRPQEFLVKEVPVIVQNETSFDLVSANEHIFCCELMRWIVSEIYAVWRIYNENSLNSETPTLVWKPWEHIYALCKATPEHVPLYNKFGKYVLKLYWMGCWRKIIVDDTMPFNEEENLLLPATTCQNELWPMLLSKAIIKLANTSMHETGKREMEEFTVLQTLTGWIPEVIPLQPEYLDKVWGFLKEIVPEFKMPEKKAAELEITEDDTKPEETKDSELKNGVSPTKKADQKKVGKKKKGGEKEKSKVALQSPGKLAKAQGLQDETENSPPPKQPEMVVYAGCTPLHLFEEDIFLLTRMTDSSEKMRQYGLSHIHSHPVLITRTRSCPLVAPPEPPPLPPWKLFRQKKQVVVTSEPQEPVVEKPEKYVEIASLFFKYKLNIIKIPTDTHFPQSALKKGFRSITRLTSVTETDESDSNGDMNQNRRHSNADYSQETISMLQQNAEEHDNISLDAKQMSETADTDMKSQTGAKSKDETASEKISVSKETWITFEDFCVCFQNLYVFHKPHTYAYNYEKTGFKSSGEEVFYYLLVDSLMPIEILVSFSALVHWYVTEDTKQECSTGVLRVEYFSWKSVTPGELLLKMHTSATKANVVNLPVGRHILLFRVTCPIGHHIHLCTMVPCVFGEEDAVIPSLQKESSRFIEQATAVLKAVGNVINNFSNKDELPKALKELEVAHCPPGLHDTKTAKENVKVFNGAFWYLIEYVLDKKDLYRYKFAFRSFTLDFKDDIFERDPVFSGSYSTSSFVDVTSSSIPSECSEEKSLSSWENRTPTSEEQAAALKIQAIWRGIYIRKILKSREPGTKENTEVEETLKNLWTMIELNFEEYAIMLLREMFKRNRNSAEKFPCYEDEWCKMYFVDYAVTYADQPPNAWFLVFREIFIVPEDMLILTKVFTSIPSCRLHVLDNDREEEMPLAFFKVQSHVYPKNKKGYTFVAEAHTGDQPVPGGKWKLRFISSHSALPFLSREAVNSSYSTQQFKEHYIPNNEFLLFRYFVKVKAPHTATLQVQTSNSDVFIKLQVLDNEKEITSVIGKGNAVIPVFNFWSNQSLLSSQLKNLHIIQSSTKKGLETGDSKKGSRHSSKDSKASSKTDLVQDSKASSKTDLVQDSKASSKTDLVQEHTLALTDGSLASENFENNVGSLQKSYQYSVQALVLHDSWPLTESESLVVQEQKELQKDEIKVKKIANIHHSTKRLKDKAFEKIEKEKSHKERASLESQPGDSKTPYWILRIVSEQKEAGFLEVKKDTRRVDEIRAMKEAWESAEPGRAVKAFQERVRFINKCAVKDSEEPETADVTPSSGEAGKEAPQTAIDSRLKTQQKKWELIDLNPYTRKTMSESVLRNESIIQQQQIRQEENINQFRQLRTLALEQRQKEENQRILLKENILEMYENLQASLDEARGRVYSIREAYRNQLLEAQRRKEEELAAQEAALQAERKKKNAEKKKKQ</sequence>
<protein>
    <submittedName>
        <fullName evidence="9">Androglobin</fullName>
    </submittedName>
</protein>
<feature type="region of interest" description="Disordered" evidence="6">
    <location>
        <begin position="548"/>
        <end position="567"/>
    </location>
</feature>
<dbReference type="GO" id="GO:0020037">
    <property type="term" value="F:heme binding"/>
    <property type="evidence" value="ECO:0007669"/>
    <property type="project" value="InterPro"/>
</dbReference>
<dbReference type="PANTHER" id="PTHR46298">
    <property type="entry name" value="ANDROGLOBIN"/>
    <property type="match status" value="1"/>
</dbReference>
<dbReference type="PANTHER" id="PTHR46298:SF1">
    <property type="entry name" value="ANDROGLOBIN"/>
    <property type="match status" value="1"/>
</dbReference>
<feature type="compositionally biased region" description="Basic and acidic residues" evidence="6">
    <location>
        <begin position="1157"/>
        <end position="1203"/>
    </location>
</feature>
<dbReference type="InterPro" id="IPR054093">
    <property type="entry name" value="Androglobin_II"/>
</dbReference>
<dbReference type="GO" id="GO:0046872">
    <property type="term" value="F:metal ion binding"/>
    <property type="evidence" value="ECO:0007669"/>
    <property type="project" value="UniProtKB-KW"/>
</dbReference>
<feature type="region of interest" description="Disordered" evidence="6">
    <location>
        <begin position="498"/>
        <end position="517"/>
    </location>
</feature>
<dbReference type="HOGENOM" id="CLU_003228_0_0_1"/>
<evidence type="ECO:0000256" key="4">
    <source>
        <dbReference type="ARBA" id="ARBA00023004"/>
    </source>
</evidence>
<dbReference type="InterPro" id="IPR001300">
    <property type="entry name" value="Peptidase_C2_calpain_cat"/>
</dbReference>
<evidence type="ECO:0000256" key="6">
    <source>
        <dbReference type="SAM" id="MobiDB-lite"/>
    </source>
</evidence>
<name>U3KF62_FICAL</name>
<dbReference type="InterPro" id="IPR054095">
    <property type="entry name" value="Androglobin_V"/>
</dbReference>
<dbReference type="Pfam" id="PF22070">
    <property type="entry name" value="Androglobin_V"/>
    <property type="match status" value="1"/>
</dbReference>
<dbReference type="GO" id="GO:0004198">
    <property type="term" value="F:calcium-dependent cysteine-type endopeptidase activity"/>
    <property type="evidence" value="ECO:0007669"/>
    <property type="project" value="InterPro"/>
</dbReference>
<keyword evidence="4" id="KW-0408">Iron</keyword>
<comment type="function">
    <text evidence="1">Involved in oxygen transport from the lung to the various peripheral tissues.</text>
</comment>
<organism evidence="9 10">
    <name type="scientific">Ficedula albicollis</name>
    <name type="common">Collared flycatcher</name>
    <name type="synonym">Muscicapa albicollis</name>
    <dbReference type="NCBI Taxonomy" id="59894"/>
    <lineage>
        <taxon>Eukaryota</taxon>
        <taxon>Metazoa</taxon>
        <taxon>Chordata</taxon>
        <taxon>Craniata</taxon>
        <taxon>Vertebrata</taxon>
        <taxon>Euteleostomi</taxon>
        <taxon>Archelosauria</taxon>
        <taxon>Archosauria</taxon>
        <taxon>Dinosauria</taxon>
        <taxon>Saurischia</taxon>
        <taxon>Theropoda</taxon>
        <taxon>Coelurosauria</taxon>
        <taxon>Aves</taxon>
        <taxon>Neognathae</taxon>
        <taxon>Neoaves</taxon>
        <taxon>Telluraves</taxon>
        <taxon>Australaves</taxon>
        <taxon>Passeriformes</taxon>
        <taxon>Muscicapidae</taxon>
        <taxon>Ficedula</taxon>
    </lineage>
</organism>
<feature type="compositionally biased region" description="Basic and acidic residues" evidence="6">
    <location>
        <begin position="52"/>
        <end position="66"/>
    </location>
</feature>
<dbReference type="InterPro" id="IPR009050">
    <property type="entry name" value="Globin-like_sf"/>
</dbReference>
<feature type="region of interest" description="Disordered" evidence="6">
    <location>
        <begin position="52"/>
        <end position="79"/>
    </location>
</feature>
<dbReference type="InterPro" id="IPR054094">
    <property type="entry name" value="Androglobin_IV"/>
</dbReference>
<feature type="region of interest" description="Disordered" evidence="6">
    <location>
        <begin position="293"/>
        <end position="368"/>
    </location>
</feature>
<feature type="region of interest" description="Disordered" evidence="6">
    <location>
        <begin position="1516"/>
        <end position="1537"/>
    </location>
</feature>
<proteinExistence type="predicted"/>
<dbReference type="GO" id="GO:0006508">
    <property type="term" value="P:proteolysis"/>
    <property type="evidence" value="ECO:0007669"/>
    <property type="project" value="InterPro"/>
</dbReference>
<keyword evidence="3" id="KW-0479">Metal-binding</keyword>
<comment type="caution">
    <text evidence="5">Lacks conserved residue(s) required for the propagation of feature annotation.</text>
</comment>
<dbReference type="InterPro" id="IPR053033">
    <property type="entry name" value="Androglobin-like"/>
</dbReference>
<dbReference type="CDD" id="cd22307">
    <property type="entry name" value="Adgb_C_mid-like"/>
    <property type="match status" value="1"/>
</dbReference>
<feature type="region of interest" description="Disordered" evidence="6">
    <location>
        <begin position="1376"/>
        <end position="1404"/>
    </location>
</feature>
<dbReference type="SMART" id="SM00230">
    <property type="entry name" value="CysPc"/>
    <property type="match status" value="1"/>
</dbReference>
<evidence type="ECO:0000256" key="1">
    <source>
        <dbReference type="ARBA" id="ARBA00003705"/>
    </source>
</evidence>
<gene>
    <name evidence="9" type="primary">ADGB</name>
</gene>
<dbReference type="SUPFAM" id="SSF54001">
    <property type="entry name" value="Cysteine proteinases"/>
    <property type="match status" value="1"/>
</dbReference>
<evidence type="ECO:0000313" key="10">
    <source>
        <dbReference type="Proteomes" id="UP000016665"/>
    </source>
</evidence>
<feature type="domain" description="Calpain catalytic" evidence="7">
    <location>
        <begin position="91"/>
        <end position="273"/>
    </location>
</feature>
<feature type="region of interest" description="Disordered" evidence="6">
    <location>
        <begin position="1"/>
        <end position="34"/>
    </location>
</feature>
<dbReference type="Pfam" id="PF22068">
    <property type="entry name" value="Androglobin_II"/>
    <property type="match status" value="1"/>
</dbReference>
<dbReference type="Pfam" id="PF22069">
    <property type="entry name" value="Androglobin_IV"/>
    <property type="match status" value="1"/>
</dbReference>
<dbReference type="GO" id="GO:0019825">
    <property type="term" value="F:oxygen binding"/>
    <property type="evidence" value="ECO:0007669"/>
    <property type="project" value="InterPro"/>
</dbReference>
<feature type="compositionally biased region" description="Basic and acidic residues" evidence="6">
    <location>
        <begin position="293"/>
        <end position="310"/>
    </location>
</feature>
<evidence type="ECO:0000256" key="5">
    <source>
        <dbReference type="PROSITE-ProRule" id="PRU00239"/>
    </source>
</evidence>
<dbReference type="GO" id="GO:0007286">
    <property type="term" value="P:spermatid development"/>
    <property type="evidence" value="ECO:0007669"/>
    <property type="project" value="Ensembl"/>
</dbReference>
<dbReference type="STRING" id="59894.ENSFALP00000013666"/>